<dbReference type="AlphaFoldDB" id="A0AAV0AKI7"/>
<proteinExistence type="predicted"/>
<comment type="caution">
    <text evidence="1">The sequence shown here is derived from an EMBL/GenBank/DDBJ whole genome shotgun (WGS) entry which is preliminary data.</text>
</comment>
<evidence type="ECO:0000313" key="2">
    <source>
        <dbReference type="Proteomes" id="UP001153365"/>
    </source>
</evidence>
<keyword evidence="2" id="KW-1185">Reference proteome</keyword>
<gene>
    <name evidence="1" type="ORF">PPACK8108_LOCUS1800</name>
</gene>
<organism evidence="1 2">
    <name type="scientific">Phakopsora pachyrhizi</name>
    <name type="common">Asian soybean rust disease fungus</name>
    <dbReference type="NCBI Taxonomy" id="170000"/>
    <lineage>
        <taxon>Eukaryota</taxon>
        <taxon>Fungi</taxon>
        <taxon>Dikarya</taxon>
        <taxon>Basidiomycota</taxon>
        <taxon>Pucciniomycotina</taxon>
        <taxon>Pucciniomycetes</taxon>
        <taxon>Pucciniales</taxon>
        <taxon>Phakopsoraceae</taxon>
        <taxon>Phakopsora</taxon>
    </lineage>
</organism>
<evidence type="ECO:0000313" key="1">
    <source>
        <dbReference type="EMBL" id="CAH7667406.1"/>
    </source>
</evidence>
<dbReference type="Proteomes" id="UP001153365">
    <property type="component" value="Unassembled WGS sequence"/>
</dbReference>
<sequence>MDDSEASWSSEYSDSLKDNISDAFSEPSTEEKCIITSAKSCVCVIFISHHGRQFNLQNHNYLKNPIARKKMSVSIMGNPITTVSIQGLLTQVCKHNVFVLLSSELQISISSDLDFYASDLKEIMAQDFLKPYIEVKAHDGRLLADKWRNIFLLFKKTVKKFIFQMNGDLRLKGK</sequence>
<reference evidence="1" key="1">
    <citation type="submission" date="2022-06" db="EMBL/GenBank/DDBJ databases">
        <authorList>
            <consortium name="SYNGENTA / RWTH Aachen University"/>
        </authorList>
    </citation>
    <scope>NUCLEOTIDE SEQUENCE</scope>
</reference>
<protein>
    <submittedName>
        <fullName evidence="1">Uncharacterized protein</fullName>
    </submittedName>
</protein>
<name>A0AAV0AKI7_PHAPC</name>
<dbReference type="EMBL" id="CALTRL010000293">
    <property type="protein sequence ID" value="CAH7667406.1"/>
    <property type="molecule type" value="Genomic_DNA"/>
</dbReference>
<accession>A0AAV0AKI7</accession>